<dbReference type="SMART" id="SM00358">
    <property type="entry name" value="DSRM"/>
    <property type="match status" value="1"/>
</dbReference>
<evidence type="ECO:0000256" key="7">
    <source>
        <dbReference type="SAM" id="MobiDB-lite"/>
    </source>
</evidence>
<dbReference type="GO" id="GO:0034475">
    <property type="term" value="P:U4 snRNA 3'-end processing"/>
    <property type="evidence" value="ECO:0007669"/>
    <property type="project" value="EnsemblFungi"/>
</dbReference>
<protein>
    <recommendedName>
        <fullName evidence="2">ribonuclease III</fullName>
        <ecNumber evidence="2">3.1.26.3</ecNumber>
    </recommendedName>
</protein>
<reference evidence="10" key="1">
    <citation type="submission" date="2016-11" db="EMBL/GenBank/DDBJ databases">
        <authorList>
            <person name="Guldener U."/>
        </authorList>
    </citation>
    <scope>NUCLEOTIDE SEQUENCE [LARGE SCALE GENOMIC DNA]</scope>
</reference>
<dbReference type="Pfam" id="PF18497">
    <property type="entry name" value="RNase_3_N"/>
    <property type="match status" value="1"/>
</dbReference>
<evidence type="ECO:0000256" key="3">
    <source>
        <dbReference type="ARBA" id="ARBA00022722"/>
    </source>
</evidence>
<dbReference type="GO" id="GO:0034476">
    <property type="term" value="P:U5 snRNA 3'-end processing"/>
    <property type="evidence" value="ECO:0007669"/>
    <property type="project" value="EnsemblFungi"/>
</dbReference>
<evidence type="ECO:0000313" key="9">
    <source>
        <dbReference type="EMBL" id="SGZ39315.1"/>
    </source>
</evidence>
<dbReference type="GO" id="GO:0060237">
    <property type="term" value="P:regulation of fungal-type cell wall organization"/>
    <property type="evidence" value="ECO:0007669"/>
    <property type="project" value="EnsemblFungi"/>
</dbReference>
<dbReference type="GO" id="GO:0034963">
    <property type="term" value="P:box C/D sno(s)RNA processing"/>
    <property type="evidence" value="ECO:0007669"/>
    <property type="project" value="EnsemblFungi"/>
</dbReference>
<dbReference type="Pfam" id="PF00636">
    <property type="entry name" value="Ribonuclease_3"/>
    <property type="match status" value="1"/>
</dbReference>
<comment type="catalytic activity">
    <reaction evidence="1">
        <text>Endonucleolytic cleavage to 5'-phosphomonoester.</text>
        <dbReference type="EC" id="3.1.26.3"/>
    </reaction>
</comment>
<dbReference type="SUPFAM" id="SSF69065">
    <property type="entry name" value="RNase III domain-like"/>
    <property type="match status" value="1"/>
</dbReference>
<dbReference type="GO" id="GO:0006364">
    <property type="term" value="P:rRNA processing"/>
    <property type="evidence" value="ECO:0007669"/>
    <property type="project" value="EnsemblFungi"/>
</dbReference>
<keyword evidence="4" id="KW-0255">Endonuclease</keyword>
<feature type="compositionally biased region" description="Polar residues" evidence="7">
    <location>
        <begin position="538"/>
        <end position="548"/>
    </location>
</feature>
<name>A0A1L0B2Z2_9ASCO</name>
<dbReference type="GO" id="GO:0003723">
    <property type="term" value="F:RNA binding"/>
    <property type="evidence" value="ECO:0007669"/>
    <property type="project" value="UniProtKB-KW"/>
</dbReference>
<keyword evidence="10" id="KW-1185">Reference proteome</keyword>
<dbReference type="GO" id="GO:0005654">
    <property type="term" value="C:nucleoplasm"/>
    <property type="evidence" value="ECO:0007669"/>
    <property type="project" value="EnsemblFungi"/>
</dbReference>
<evidence type="ECO:0000256" key="6">
    <source>
        <dbReference type="ARBA" id="ARBA00022884"/>
    </source>
</evidence>
<dbReference type="EC" id="3.1.26.3" evidence="2"/>
<evidence type="ECO:0000259" key="8">
    <source>
        <dbReference type="PROSITE" id="PS50142"/>
    </source>
</evidence>
<dbReference type="GO" id="GO:0005730">
    <property type="term" value="C:nucleolus"/>
    <property type="evidence" value="ECO:0007669"/>
    <property type="project" value="EnsemblFungi"/>
</dbReference>
<feature type="compositionally biased region" description="Low complexity" evidence="7">
    <location>
        <begin position="421"/>
        <end position="432"/>
    </location>
</feature>
<keyword evidence="6" id="KW-0694">RNA-binding</keyword>
<dbReference type="VEuPathDB" id="FungiDB:HGUI_01515"/>
<evidence type="ECO:0000313" key="10">
    <source>
        <dbReference type="Proteomes" id="UP000183365"/>
    </source>
</evidence>
<dbReference type="InterPro" id="IPR036389">
    <property type="entry name" value="RNase_III_sf"/>
</dbReference>
<dbReference type="GO" id="GO:0004525">
    <property type="term" value="F:ribonuclease III activity"/>
    <property type="evidence" value="ECO:0007669"/>
    <property type="project" value="UniProtKB-EC"/>
</dbReference>
<dbReference type="InterPro" id="IPR040540">
    <property type="entry name" value="RNase_3_N"/>
</dbReference>
<organism evidence="9 10">
    <name type="scientific">Hanseniaspora guilliermondii</name>
    <dbReference type="NCBI Taxonomy" id="56406"/>
    <lineage>
        <taxon>Eukaryota</taxon>
        <taxon>Fungi</taxon>
        <taxon>Dikarya</taxon>
        <taxon>Ascomycota</taxon>
        <taxon>Saccharomycotina</taxon>
        <taxon>Saccharomycetes</taxon>
        <taxon>Saccharomycodales</taxon>
        <taxon>Saccharomycodaceae</taxon>
        <taxon>Hanseniaspora</taxon>
    </lineage>
</organism>
<dbReference type="AlphaFoldDB" id="A0A1L0B2Z2"/>
<dbReference type="OrthoDB" id="2392202at2759"/>
<dbReference type="Gene3D" id="3.30.160.20">
    <property type="match status" value="1"/>
</dbReference>
<sequence>MSASNTSNKKKSVYSFTDVIQLEHAVNNFKSSLKTILDLSPDIIEHQEFLKQDFQDIVDESPELIHSLSRYKLRLAAEIVSLAELNKLPLFGNDKSTNLDSYGVKFDKVTHNPNLSLEEKMQPLLLTAEEFNELKEVKKNNPKLGKQNGLETTKSNENNIMDTIDNDEVSSAEDDDMDIEPTTSNSLPVSAKKTKVDLNNERIWPPKLPELEDVRIRARIFTHKSVIKDKDYLSARDKAESHNERLEFLGDSILNYTMTLIIYEKFPHMNEGHMSVLRMKLINNDIIRQWAILYNFHKMLKLNIDQTNTLNMETAKHKFLSDVFEAYLGGLYEENPKKNLPIIKRWLKKLSAPMIQKYKDEIRNKVEQSLNMGKNNADNKNIFPNGVINYDGMSNNGDGKSSINSDGLKHGNPNMYNDNYNQNSSNMLSNSQLGGGSEYETGNANSKKLLYSLIGYANLGLHYHPVTRADPQGSLAEVECRIGDGSVLGRGYGKNIKIAGRRAAEAVLNNKELIEKYARIRASKPKEQTVVKNRSDIKSNNNYPTKGTNGEVFVNKLSKDLSNSPASLSDENNRKKSIQVNPETGEMYIA</sequence>
<evidence type="ECO:0000256" key="5">
    <source>
        <dbReference type="ARBA" id="ARBA00022801"/>
    </source>
</evidence>
<dbReference type="InterPro" id="IPR014720">
    <property type="entry name" value="dsRBD_dom"/>
</dbReference>
<dbReference type="GO" id="GO:0030847">
    <property type="term" value="P:termination of RNA polymerase II transcription, exosome-dependent"/>
    <property type="evidence" value="ECO:0007669"/>
    <property type="project" value="EnsemblFungi"/>
</dbReference>
<evidence type="ECO:0000256" key="2">
    <source>
        <dbReference type="ARBA" id="ARBA00012177"/>
    </source>
</evidence>
<evidence type="ECO:0000256" key="4">
    <source>
        <dbReference type="ARBA" id="ARBA00022759"/>
    </source>
</evidence>
<accession>A0A1L0B2Z2</accession>
<feature type="region of interest" description="Disordered" evidence="7">
    <location>
        <begin position="529"/>
        <end position="590"/>
    </location>
</feature>
<feature type="compositionally biased region" description="Polar residues" evidence="7">
    <location>
        <begin position="560"/>
        <end position="570"/>
    </location>
</feature>
<dbReference type="SUPFAM" id="SSF54768">
    <property type="entry name" value="dsRNA-binding domain-like"/>
    <property type="match status" value="1"/>
</dbReference>
<dbReference type="GO" id="GO:0006325">
    <property type="term" value="P:chromatin organization"/>
    <property type="evidence" value="ECO:0007669"/>
    <property type="project" value="EnsemblFungi"/>
</dbReference>
<dbReference type="CDD" id="cd00593">
    <property type="entry name" value="RIBOc"/>
    <property type="match status" value="1"/>
</dbReference>
<feature type="domain" description="RNase III" evidence="8">
    <location>
        <begin position="189"/>
        <end position="336"/>
    </location>
</feature>
<dbReference type="Proteomes" id="UP000183365">
    <property type="component" value="Unassembled WGS sequence"/>
</dbReference>
<feature type="region of interest" description="Disordered" evidence="7">
    <location>
        <begin position="421"/>
        <end position="440"/>
    </location>
</feature>
<evidence type="ECO:0000256" key="1">
    <source>
        <dbReference type="ARBA" id="ARBA00000109"/>
    </source>
</evidence>
<keyword evidence="5" id="KW-0378">Hydrolase</keyword>
<dbReference type="PANTHER" id="PTHR11207">
    <property type="entry name" value="RIBONUCLEASE III"/>
    <property type="match status" value="1"/>
</dbReference>
<dbReference type="GO" id="GO:0034964">
    <property type="term" value="P:box H/ACA sno(s)RNA processing"/>
    <property type="evidence" value="ECO:0007669"/>
    <property type="project" value="EnsemblFungi"/>
</dbReference>
<dbReference type="EMBL" id="FQNF01000021">
    <property type="protein sequence ID" value="SGZ39315.1"/>
    <property type="molecule type" value="Genomic_DNA"/>
</dbReference>
<dbReference type="Gene3D" id="1.10.1520.10">
    <property type="entry name" value="Ribonuclease III domain"/>
    <property type="match status" value="1"/>
</dbReference>
<dbReference type="PANTHER" id="PTHR11207:SF0">
    <property type="entry name" value="RIBONUCLEASE 3"/>
    <property type="match status" value="1"/>
</dbReference>
<proteinExistence type="predicted"/>
<keyword evidence="3" id="KW-0540">Nuclease</keyword>
<gene>
    <name evidence="9" type="ORF">HGUI_01515</name>
</gene>
<dbReference type="FunFam" id="1.10.1520.10:FF:000001">
    <property type="entry name" value="Ribonuclease 3"/>
    <property type="match status" value="1"/>
</dbReference>
<dbReference type="SMART" id="SM00535">
    <property type="entry name" value="RIBOc"/>
    <property type="match status" value="1"/>
</dbReference>
<dbReference type="GO" id="GO:0009303">
    <property type="term" value="P:rRNA transcription"/>
    <property type="evidence" value="ECO:0007669"/>
    <property type="project" value="EnsemblFungi"/>
</dbReference>
<dbReference type="PROSITE" id="PS00517">
    <property type="entry name" value="RNASE_3_1"/>
    <property type="match status" value="1"/>
</dbReference>
<dbReference type="GO" id="GO:0034473">
    <property type="term" value="P:U1 snRNA 3'-end processing"/>
    <property type="evidence" value="ECO:0007669"/>
    <property type="project" value="EnsemblFungi"/>
</dbReference>
<dbReference type="PROSITE" id="PS50142">
    <property type="entry name" value="RNASE_3_2"/>
    <property type="match status" value="1"/>
</dbReference>
<dbReference type="InterPro" id="IPR000999">
    <property type="entry name" value="RNase_III_dom"/>
</dbReference>